<evidence type="ECO:0000256" key="1">
    <source>
        <dbReference type="SAM" id="MobiDB-lite"/>
    </source>
</evidence>
<feature type="compositionally biased region" description="Polar residues" evidence="1">
    <location>
        <begin position="93"/>
        <end position="108"/>
    </location>
</feature>
<dbReference type="Proteomes" id="UP000198211">
    <property type="component" value="Unassembled WGS sequence"/>
</dbReference>
<protein>
    <submittedName>
        <fullName evidence="2">Uncharacterized protein</fullName>
    </submittedName>
</protein>
<dbReference type="AlphaFoldDB" id="A0A225VP76"/>
<reference evidence="3" key="1">
    <citation type="submission" date="2017-03" db="EMBL/GenBank/DDBJ databases">
        <title>Phytopthora megakarya and P. palmivora, two closely related causual agents of cacao black pod achieved similar genome size and gene model numbers by different mechanisms.</title>
        <authorList>
            <person name="Ali S."/>
            <person name="Shao J."/>
            <person name="Larry D.J."/>
            <person name="Kronmiller B."/>
            <person name="Shen D."/>
            <person name="Strem M.D."/>
            <person name="Melnick R.L."/>
            <person name="Guiltinan M.J."/>
            <person name="Tyler B.M."/>
            <person name="Meinhardt L.W."/>
            <person name="Bailey B.A."/>
        </authorList>
    </citation>
    <scope>NUCLEOTIDE SEQUENCE [LARGE SCALE GENOMIC DNA]</scope>
    <source>
        <strain evidence="3">zdho120</strain>
    </source>
</reference>
<proteinExistence type="predicted"/>
<name>A0A225VP76_9STRA</name>
<dbReference type="EMBL" id="NBNE01003655">
    <property type="protein sequence ID" value="OWZ07152.1"/>
    <property type="molecule type" value="Genomic_DNA"/>
</dbReference>
<organism evidence="2 3">
    <name type="scientific">Phytophthora megakarya</name>
    <dbReference type="NCBI Taxonomy" id="4795"/>
    <lineage>
        <taxon>Eukaryota</taxon>
        <taxon>Sar</taxon>
        <taxon>Stramenopiles</taxon>
        <taxon>Oomycota</taxon>
        <taxon>Peronosporomycetes</taxon>
        <taxon>Peronosporales</taxon>
        <taxon>Peronosporaceae</taxon>
        <taxon>Phytophthora</taxon>
    </lineage>
</organism>
<sequence length="138" mass="15269">MRPVTSTLFICVAAGQTYKCAVTTREECTSLVDAARSDVGNLTDQGSCPTTDVLARHEHWREVDRASRACDDWMVDAHLARLSSYNLDRETTSDVNGETTLQETSGSMTERRAYADPQAIMGRSRSQETRGESTNAEM</sequence>
<feature type="region of interest" description="Disordered" evidence="1">
    <location>
        <begin position="90"/>
        <end position="138"/>
    </location>
</feature>
<evidence type="ECO:0000313" key="3">
    <source>
        <dbReference type="Proteomes" id="UP000198211"/>
    </source>
</evidence>
<comment type="caution">
    <text evidence="2">The sequence shown here is derived from an EMBL/GenBank/DDBJ whole genome shotgun (WGS) entry which is preliminary data.</text>
</comment>
<evidence type="ECO:0000313" key="2">
    <source>
        <dbReference type="EMBL" id="OWZ07152.1"/>
    </source>
</evidence>
<gene>
    <name evidence="2" type="ORF">PHMEG_00020495</name>
</gene>
<keyword evidence="3" id="KW-1185">Reference proteome</keyword>
<accession>A0A225VP76</accession>